<name>A0A1M5DLV0_9FLAO</name>
<reference evidence="1 2" key="1">
    <citation type="submission" date="2016-11" db="EMBL/GenBank/DDBJ databases">
        <authorList>
            <person name="Jaros S."/>
            <person name="Januszkiewicz K."/>
            <person name="Wedrychowicz H."/>
        </authorList>
    </citation>
    <scope>NUCLEOTIDE SEQUENCE [LARGE SCALE GENOMIC DNA]</scope>
    <source>
        <strain evidence="1 2">DSM 25660</strain>
    </source>
</reference>
<dbReference type="EMBL" id="FQVQ01000015">
    <property type="protein sequence ID" value="SHF67979.1"/>
    <property type="molecule type" value="Genomic_DNA"/>
</dbReference>
<evidence type="ECO:0000313" key="2">
    <source>
        <dbReference type="Proteomes" id="UP000184147"/>
    </source>
</evidence>
<gene>
    <name evidence="1" type="ORF">SAMN05444377_11584</name>
</gene>
<evidence type="ECO:0000313" key="1">
    <source>
        <dbReference type="EMBL" id="SHF67979.1"/>
    </source>
</evidence>
<dbReference type="Proteomes" id="UP000184147">
    <property type="component" value="Unassembled WGS sequence"/>
</dbReference>
<proteinExistence type="predicted"/>
<organism evidence="1 2">
    <name type="scientific">Flavobacterium fontis</name>
    <dbReference type="NCBI Taxonomy" id="1124188"/>
    <lineage>
        <taxon>Bacteria</taxon>
        <taxon>Pseudomonadati</taxon>
        <taxon>Bacteroidota</taxon>
        <taxon>Flavobacteriia</taxon>
        <taxon>Flavobacteriales</taxon>
        <taxon>Flavobacteriaceae</taxon>
        <taxon>Flavobacterium</taxon>
    </lineage>
</organism>
<accession>A0A1M5DLV0</accession>
<keyword evidence="2" id="KW-1185">Reference proteome</keyword>
<dbReference type="AlphaFoldDB" id="A0A1M5DLV0"/>
<dbReference type="STRING" id="1124188.SAMN05444377_11584"/>
<sequence>MSFARMASVERLRYVIRNYITAYEDNPFYSISIHWYSYI</sequence>
<protein>
    <submittedName>
        <fullName evidence="1">Uncharacterized protein</fullName>
    </submittedName>
</protein>